<dbReference type="InterPro" id="IPR001343">
    <property type="entry name" value="Hemolysn_Ca-bd"/>
</dbReference>
<evidence type="ECO:0000313" key="2">
    <source>
        <dbReference type="EMBL" id="ROP99935.1"/>
    </source>
</evidence>
<dbReference type="SUPFAM" id="SSF55816">
    <property type="entry name" value="5'-nucleotidase (syn. UDP-sugar hydrolase), C-terminal domain"/>
    <property type="match status" value="1"/>
</dbReference>
<evidence type="ECO:0000259" key="1">
    <source>
        <dbReference type="Pfam" id="PF02872"/>
    </source>
</evidence>
<dbReference type="InterPro" id="IPR029052">
    <property type="entry name" value="Metallo-depent_PP-like"/>
</dbReference>
<protein>
    <submittedName>
        <fullName evidence="2">2',3'-cyclic-nucleotide 2'-phosphodiesterase (5'-nucleotidase family)</fullName>
    </submittedName>
</protein>
<dbReference type="EMBL" id="RJKX01000013">
    <property type="protein sequence ID" value="ROP99935.1"/>
    <property type="molecule type" value="Genomic_DNA"/>
</dbReference>
<dbReference type="SUPFAM" id="SSF56300">
    <property type="entry name" value="Metallo-dependent phosphatases"/>
    <property type="match status" value="1"/>
</dbReference>
<sequence length="839" mass="84435">MAAVTFQIVHVGDFELETANLDRAQRLAAIVDGLVRQQPDSLVLSVGGNLFPGPLLTAGGDPAVEDALTAAEDARFGLPAGSFAGLAAAPGRVDVAVLNAIGIQASALGNQEFDQGTGVLAGAIGTDGAGLGVAGVRWLGVEFPYLSANLDASGDAAMVPLVTGAIRDGGDFAPVPGDLDGAADGAKIAPATILEVAGERVGVVGFTNPQLDFISSSGGVTVADTPDLASLAALLQSVVDELRDQGIDKIVLLANLGDVAAGKALAPLLAGVDVVIVDGSDTAPAEYPVRLSGADGDPVLLVSTAASYNGVGRLELSFDDAGRIVAEGAAGVVPTTDAAVAELWGAADPYAPGTRGGVVADLIGAARDVIFEKDGDIAGRSTVFLDGRAERVTSEETNLGDLVTDADLARARAIDPLVQVAFKNAGAIGESIGRISHEADGTYRFLPSAANAAVGKAEGDISSLDIDSVLRFDNRLTTVTLSRAQLLATLEHALADGVPGQFPQVSGIRFSFDADRPSGDRILSAALVDGDGHVTDVLARDGELVGLPDLPVRIVTIAFLAENGDGYPLVDFIAADPDFADRVDLADGAGPVTEQGALAWHLAAEYADTPFAQAETPADADGRIQNLDARADAVLEGPYDLVGTAIGDHLVGSDAADTLSGRDGDDVLEGGSAGDLLLGGAGFDILLGGDGADFILAGAFGDRIDGGDGDDLLLAGNRGTDSIRGGAGNDRLAGGQDNDTLEGGAGADTLSGDRGDDLLAGGDGADRFVFAAGSGHDVILDFDPAEDRIVLAAGTTYAVQVADDGDALLVLGDGGTVELHGLAPAQVQPAIADLIVWAV</sequence>
<reference evidence="2 3" key="1">
    <citation type="submission" date="2018-11" db="EMBL/GenBank/DDBJ databases">
        <title>Genomic Encyclopedia of Type Strains, Phase IV (KMG-IV): sequencing the most valuable type-strain genomes for metagenomic binning, comparative biology and taxonomic classification.</title>
        <authorList>
            <person name="Goeker M."/>
        </authorList>
    </citation>
    <scope>NUCLEOTIDE SEQUENCE [LARGE SCALE GENOMIC DNA]</scope>
    <source>
        <strain evidence="2 3">DSM 5900</strain>
    </source>
</reference>
<keyword evidence="3" id="KW-1185">Reference proteome</keyword>
<dbReference type="InterPro" id="IPR018511">
    <property type="entry name" value="Hemolysin-typ_Ca-bd_CS"/>
</dbReference>
<dbReference type="Gene3D" id="3.90.780.10">
    <property type="entry name" value="5'-Nucleotidase, C-terminal domain"/>
    <property type="match status" value="1"/>
</dbReference>
<dbReference type="RefSeq" id="WP_123689271.1">
    <property type="nucleotide sequence ID" value="NZ_AP019700.1"/>
</dbReference>
<proteinExistence type="predicted"/>
<dbReference type="PROSITE" id="PS00330">
    <property type="entry name" value="HEMOLYSIN_CALCIUM"/>
    <property type="match status" value="2"/>
</dbReference>
<dbReference type="GO" id="GO:0030288">
    <property type="term" value="C:outer membrane-bounded periplasmic space"/>
    <property type="evidence" value="ECO:0007669"/>
    <property type="project" value="TreeGrafter"/>
</dbReference>
<name>A0A3N1MFF5_9PROT</name>
<feature type="domain" description="5'-Nucleotidase C-terminal" evidence="1">
    <location>
        <begin position="379"/>
        <end position="569"/>
    </location>
</feature>
<dbReference type="GO" id="GO:0008768">
    <property type="term" value="F:UDP-sugar diphosphatase activity"/>
    <property type="evidence" value="ECO:0007669"/>
    <property type="project" value="TreeGrafter"/>
</dbReference>
<accession>A0A3N1MFF5</accession>
<dbReference type="InterPro" id="IPR008334">
    <property type="entry name" value="5'-Nucleotdase_C"/>
</dbReference>
<dbReference type="InterPro" id="IPR011049">
    <property type="entry name" value="Serralysin-like_metalloprot_C"/>
</dbReference>
<dbReference type="GO" id="GO:0009166">
    <property type="term" value="P:nucleotide catabolic process"/>
    <property type="evidence" value="ECO:0007669"/>
    <property type="project" value="InterPro"/>
</dbReference>
<dbReference type="AlphaFoldDB" id="A0A3N1MFF5"/>
<dbReference type="Pfam" id="PF00353">
    <property type="entry name" value="HemolysinCabind"/>
    <property type="match status" value="2"/>
</dbReference>
<dbReference type="InterPro" id="IPR036907">
    <property type="entry name" value="5'-Nucleotdase_C_sf"/>
</dbReference>
<dbReference type="PANTHER" id="PTHR11575">
    <property type="entry name" value="5'-NUCLEOTIDASE-RELATED"/>
    <property type="match status" value="1"/>
</dbReference>
<dbReference type="Proteomes" id="UP000278222">
    <property type="component" value="Unassembled WGS sequence"/>
</dbReference>
<dbReference type="Gene3D" id="3.60.21.10">
    <property type="match status" value="1"/>
</dbReference>
<dbReference type="GO" id="GO:0005509">
    <property type="term" value="F:calcium ion binding"/>
    <property type="evidence" value="ECO:0007669"/>
    <property type="project" value="InterPro"/>
</dbReference>
<dbReference type="Gene3D" id="2.150.10.10">
    <property type="entry name" value="Serralysin-like metalloprotease, C-terminal"/>
    <property type="match status" value="2"/>
</dbReference>
<gene>
    <name evidence="2" type="ORF">EDC65_1730</name>
</gene>
<dbReference type="InterPro" id="IPR006179">
    <property type="entry name" value="5_nucleotidase/apyrase"/>
</dbReference>
<dbReference type="SUPFAM" id="SSF51120">
    <property type="entry name" value="beta-Roll"/>
    <property type="match status" value="1"/>
</dbReference>
<organism evidence="2 3">
    <name type="scientific">Stella humosa</name>
    <dbReference type="NCBI Taxonomy" id="94"/>
    <lineage>
        <taxon>Bacteria</taxon>
        <taxon>Pseudomonadati</taxon>
        <taxon>Pseudomonadota</taxon>
        <taxon>Alphaproteobacteria</taxon>
        <taxon>Rhodospirillales</taxon>
        <taxon>Stellaceae</taxon>
        <taxon>Stella</taxon>
    </lineage>
</organism>
<comment type="caution">
    <text evidence="2">The sequence shown here is derived from an EMBL/GenBank/DDBJ whole genome shotgun (WGS) entry which is preliminary data.</text>
</comment>
<dbReference type="PRINTS" id="PR00313">
    <property type="entry name" value="CABNDNGRPT"/>
</dbReference>
<dbReference type="OrthoDB" id="5469761at2"/>
<dbReference type="Pfam" id="PF02872">
    <property type="entry name" value="5_nucleotid_C"/>
    <property type="match status" value="1"/>
</dbReference>
<dbReference type="PANTHER" id="PTHR11575:SF24">
    <property type="entry name" value="5'-NUCLEOTIDASE"/>
    <property type="match status" value="1"/>
</dbReference>
<dbReference type="GO" id="GO:0008253">
    <property type="term" value="F:5'-nucleotidase activity"/>
    <property type="evidence" value="ECO:0007669"/>
    <property type="project" value="TreeGrafter"/>
</dbReference>
<evidence type="ECO:0000313" key="3">
    <source>
        <dbReference type="Proteomes" id="UP000278222"/>
    </source>
</evidence>